<dbReference type="CDD" id="cd21669">
    <property type="entry name" value="SMP_SF"/>
    <property type="match status" value="1"/>
</dbReference>
<dbReference type="InterPro" id="IPR052847">
    <property type="entry name" value="Ext_Synaptotagmin/KAHRP-like"/>
</dbReference>
<reference evidence="4 5" key="2">
    <citation type="submission" date="2020-07" db="EMBL/GenBank/DDBJ databases">
        <title>Genome assembly of wild tea tree DASZ reveals pedigree and selection history of tea varieties.</title>
        <authorList>
            <person name="Zhang W."/>
        </authorList>
    </citation>
    <scope>NUCLEOTIDE SEQUENCE [LARGE SCALE GENOMIC DNA]</scope>
    <source>
        <strain evidence="5">cv. G240</strain>
        <tissue evidence="4">Leaf</tissue>
    </source>
</reference>
<dbReference type="SUPFAM" id="SSF57850">
    <property type="entry name" value="RING/U-box"/>
    <property type="match status" value="1"/>
</dbReference>
<organism evidence="4 5">
    <name type="scientific">Camellia sinensis</name>
    <name type="common">Tea plant</name>
    <name type="synonym">Thea sinensis</name>
    <dbReference type="NCBI Taxonomy" id="4442"/>
    <lineage>
        <taxon>Eukaryota</taxon>
        <taxon>Viridiplantae</taxon>
        <taxon>Streptophyta</taxon>
        <taxon>Embryophyta</taxon>
        <taxon>Tracheophyta</taxon>
        <taxon>Spermatophyta</taxon>
        <taxon>Magnoliopsida</taxon>
        <taxon>eudicotyledons</taxon>
        <taxon>Gunneridae</taxon>
        <taxon>Pentapetalae</taxon>
        <taxon>asterids</taxon>
        <taxon>Ericales</taxon>
        <taxon>Theaceae</taxon>
        <taxon>Camellia</taxon>
    </lineage>
</organism>
<evidence type="ECO:0000313" key="4">
    <source>
        <dbReference type="EMBL" id="KAF5940508.1"/>
    </source>
</evidence>
<feature type="domain" description="CTCHY-type" evidence="3">
    <location>
        <begin position="229"/>
        <end position="297"/>
    </location>
</feature>
<dbReference type="InterPro" id="IPR037275">
    <property type="entry name" value="Znf_CTCHY_sf"/>
</dbReference>
<dbReference type="SUPFAM" id="SSF161245">
    <property type="entry name" value="Zinc hairpin stack"/>
    <property type="match status" value="1"/>
</dbReference>
<dbReference type="Proteomes" id="UP000593564">
    <property type="component" value="Unassembled WGS sequence"/>
</dbReference>
<sequence>MWLKRFGLFVWSPLFHRKFSSLAYLGSWRSTNHGLWYESTLLNTINCCPCSIFLVQHLYMGRSPPVFTEMRVLHQTTDDDHLVLELGMNFRTADDMSAILAVKLSKRLGFGMRAKLHLMGMHVEGKVLIGVKFLRHWPFLVLVHVYINLETFFNVFFVLNLNMEDGAKVMSVENLNNPYKNQRNFDRRFKLTLNKLYAWKLVDYDRVVMLDSDNLSLQKTDELFKCGQLCAVFINPCIFHTGLFVLETSKKQYHCNGCGICRIGGRENFFHCNKCRCCYSVLLKNSHPCVEGAMHNDCPVCFEYLFESRNDVTVMPCGHTIHESCLKDMHEHYRL</sequence>
<keyword evidence="1" id="KW-0479">Metal-binding</keyword>
<dbReference type="PANTHER" id="PTHR47042:SF4">
    <property type="entry name" value="OS02G0313700 PROTEIN"/>
    <property type="match status" value="1"/>
</dbReference>
<name>A0A7J7GM98_CAMSI</name>
<dbReference type="AlphaFoldDB" id="A0A7J7GM98"/>
<protein>
    <recommendedName>
        <fullName evidence="6">RING-type domain-containing protein</fullName>
    </recommendedName>
</protein>
<reference evidence="5" key="1">
    <citation type="journal article" date="2020" name="Nat. Commun.">
        <title>Genome assembly of wild tea tree DASZ reveals pedigree and selection history of tea varieties.</title>
        <authorList>
            <person name="Zhang W."/>
            <person name="Zhang Y."/>
            <person name="Qiu H."/>
            <person name="Guo Y."/>
            <person name="Wan H."/>
            <person name="Zhang X."/>
            <person name="Scossa F."/>
            <person name="Alseekh S."/>
            <person name="Zhang Q."/>
            <person name="Wang P."/>
            <person name="Xu L."/>
            <person name="Schmidt M.H."/>
            <person name="Jia X."/>
            <person name="Li D."/>
            <person name="Zhu A."/>
            <person name="Guo F."/>
            <person name="Chen W."/>
            <person name="Ni D."/>
            <person name="Usadel B."/>
            <person name="Fernie A.R."/>
            <person name="Wen W."/>
        </authorList>
    </citation>
    <scope>NUCLEOTIDE SEQUENCE [LARGE SCALE GENOMIC DNA]</scope>
    <source>
        <strain evidence="5">cv. G240</strain>
    </source>
</reference>
<dbReference type="EMBL" id="JACBKZ010000010">
    <property type="protein sequence ID" value="KAF5940508.1"/>
    <property type="molecule type" value="Genomic_DNA"/>
</dbReference>
<dbReference type="GO" id="GO:0008270">
    <property type="term" value="F:zinc ion binding"/>
    <property type="evidence" value="ECO:0007669"/>
    <property type="project" value="UniProtKB-KW"/>
</dbReference>
<evidence type="ECO:0000259" key="2">
    <source>
        <dbReference type="PROSITE" id="PS50089"/>
    </source>
</evidence>
<dbReference type="InterPro" id="IPR029044">
    <property type="entry name" value="Nucleotide-diphossugar_trans"/>
</dbReference>
<feature type="domain" description="RING-type" evidence="2">
    <location>
        <begin position="298"/>
        <end position="326"/>
    </location>
</feature>
<evidence type="ECO:0000259" key="3">
    <source>
        <dbReference type="PROSITE" id="PS51270"/>
    </source>
</evidence>
<dbReference type="InterPro" id="IPR017921">
    <property type="entry name" value="Znf_CTCHY"/>
</dbReference>
<keyword evidence="1" id="KW-0863">Zinc-finger</keyword>
<dbReference type="PROSITE" id="PS51270">
    <property type="entry name" value="ZF_CTCHY"/>
    <property type="match status" value="1"/>
</dbReference>
<gene>
    <name evidence="4" type="ORF">HYC85_021675</name>
</gene>
<keyword evidence="5" id="KW-1185">Reference proteome</keyword>
<dbReference type="SUPFAM" id="SSF53448">
    <property type="entry name" value="Nucleotide-diphospho-sugar transferases"/>
    <property type="match status" value="1"/>
</dbReference>
<dbReference type="Gene3D" id="3.90.550.10">
    <property type="entry name" value="Spore Coat Polysaccharide Biosynthesis Protein SpsA, Chain A"/>
    <property type="match status" value="1"/>
</dbReference>
<dbReference type="InterPro" id="IPR001841">
    <property type="entry name" value="Znf_RING"/>
</dbReference>
<dbReference type="InterPro" id="IPR013083">
    <property type="entry name" value="Znf_RING/FYVE/PHD"/>
</dbReference>
<accession>A0A7J7GM98</accession>
<dbReference type="PROSITE" id="PS50089">
    <property type="entry name" value="ZF_RING_2"/>
    <property type="match status" value="1"/>
</dbReference>
<proteinExistence type="predicted"/>
<evidence type="ECO:0000256" key="1">
    <source>
        <dbReference type="PROSITE-ProRule" id="PRU00175"/>
    </source>
</evidence>
<dbReference type="Gene3D" id="3.30.40.10">
    <property type="entry name" value="Zinc/RING finger domain, C3HC4 (zinc finger)"/>
    <property type="match status" value="1"/>
</dbReference>
<evidence type="ECO:0008006" key="6">
    <source>
        <dbReference type="Google" id="ProtNLM"/>
    </source>
</evidence>
<keyword evidence="1" id="KW-0862">Zinc</keyword>
<dbReference type="Pfam" id="PF13639">
    <property type="entry name" value="zf-RING_2"/>
    <property type="match status" value="1"/>
</dbReference>
<evidence type="ECO:0000313" key="5">
    <source>
        <dbReference type="Proteomes" id="UP000593564"/>
    </source>
</evidence>
<dbReference type="PANTHER" id="PTHR47042">
    <property type="entry name" value="C2 DOMAIN-CONTAINING PROTEIN-LIKE"/>
    <property type="match status" value="1"/>
</dbReference>
<comment type="caution">
    <text evidence="4">The sequence shown here is derived from an EMBL/GenBank/DDBJ whole genome shotgun (WGS) entry which is preliminary data.</text>
</comment>